<accession>A0AAD6V9I4</accession>
<organism evidence="1 2">
    <name type="scientific">Mycena pura</name>
    <dbReference type="NCBI Taxonomy" id="153505"/>
    <lineage>
        <taxon>Eukaryota</taxon>
        <taxon>Fungi</taxon>
        <taxon>Dikarya</taxon>
        <taxon>Basidiomycota</taxon>
        <taxon>Agaricomycotina</taxon>
        <taxon>Agaricomycetes</taxon>
        <taxon>Agaricomycetidae</taxon>
        <taxon>Agaricales</taxon>
        <taxon>Marasmiineae</taxon>
        <taxon>Mycenaceae</taxon>
        <taxon>Mycena</taxon>
    </lineage>
</organism>
<proteinExistence type="predicted"/>
<gene>
    <name evidence="1" type="ORF">GGX14DRAFT_310137</name>
</gene>
<keyword evidence="2" id="KW-1185">Reference proteome</keyword>
<feature type="non-terminal residue" evidence="1">
    <location>
        <position position="1"/>
    </location>
</feature>
<name>A0AAD6V9I4_9AGAR</name>
<dbReference type="Proteomes" id="UP001219525">
    <property type="component" value="Unassembled WGS sequence"/>
</dbReference>
<reference evidence="1" key="1">
    <citation type="submission" date="2023-03" db="EMBL/GenBank/DDBJ databases">
        <title>Massive genome expansion in bonnet fungi (Mycena s.s.) driven by repeated elements and novel gene families across ecological guilds.</title>
        <authorList>
            <consortium name="Lawrence Berkeley National Laboratory"/>
            <person name="Harder C.B."/>
            <person name="Miyauchi S."/>
            <person name="Viragh M."/>
            <person name="Kuo A."/>
            <person name="Thoen E."/>
            <person name="Andreopoulos B."/>
            <person name="Lu D."/>
            <person name="Skrede I."/>
            <person name="Drula E."/>
            <person name="Henrissat B."/>
            <person name="Morin E."/>
            <person name="Kohler A."/>
            <person name="Barry K."/>
            <person name="LaButti K."/>
            <person name="Morin E."/>
            <person name="Salamov A."/>
            <person name="Lipzen A."/>
            <person name="Mereny Z."/>
            <person name="Hegedus B."/>
            <person name="Baldrian P."/>
            <person name="Stursova M."/>
            <person name="Weitz H."/>
            <person name="Taylor A."/>
            <person name="Grigoriev I.V."/>
            <person name="Nagy L.G."/>
            <person name="Martin F."/>
            <person name="Kauserud H."/>
        </authorList>
    </citation>
    <scope>NUCLEOTIDE SEQUENCE</scope>
    <source>
        <strain evidence="1">9144</strain>
    </source>
</reference>
<evidence type="ECO:0000313" key="2">
    <source>
        <dbReference type="Proteomes" id="UP001219525"/>
    </source>
</evidence>
<dbReference type="EMBL" id="JARJCW010000041">
    <property type="protein sequence ID" value="KAJ7206023.1"/>
    <property type="molecule type" value="Genomic_DNA"/>
</dbReference>
<sequence length="127" mass="14956">WGKISFLNGGDKIRAAELVEHSEHNMTRDASFIKARNSFDKNQRFRNRPVEEEWQVAYGQLLRIIEFETRFPRDFCQRDRSLLLAVVKPVRCAAKSERLGYWYYQDGKFLPTEVIDVDDISCLVARI</sequence>
<comment type="caution">
    <text evidence="1">The sequence shown here is derived from an EMBL/GenBank/DDBJ whole genome shotgun (WGS) entry which is preliminary data.</text>
</comment>
<dbReference type="AlphaFoldDB" id="A0AAD6V9I4"/>
<protein>
    <submittedName>
        <fullName evidence="1">Uncharacterized protein</fullName>
    </submittedName>
</protein>
<feature type="non-terminal residue" evidence="1">
    <location>
        <position position="127"/>
    </location>
</feature>
<evidence type="ECO:0000313" key="1">
    <source>
        <dbReference type="EMBL" id="KAJ7206023.1"/>
    </source>
</evidence>